<evidence type="ECO:0000256" key="9">
    <source>
        <dbReference type="RuleBase" id="RU369079"/>
    </source>
</evidence>
<feature type="transmembrane region" description="Helical" evidence="9">
    <location>
        <begin position="124"/>
        <end position="145"/>
    </location>
</feature>
<evidence type="ECO:0000313" key="12">
    <source>
        <dbReference type="Proteomes" id="UP001234585"/>
    </source>
</evidence>
<dbReference type="Proteomes" id="UP001234585">
    <property type="component" value="Plasmid unnamed1"/>
</dbReference>
<keyword evidence="3" id="KW-1003">Cell membrane</keyword>
<evidence type="ECO:0000256" key="8">
    <source>
        <dbReference type="ARBA" id="ARBA00038436"/>
    </source>
</evidence>
<reference evidence="11 12" key="1">
    <citation type="submission" date="2023-08" db="EMBL/GenBank/DDBJ databases">
        <title>Pathogen: clinical or host-associated sample.</title>
        <authorList>
            <person name="Hergert J."/>
            <person name="Casey R."/>
            <person name="Wagner J."/>
            <person name="Young E.L."/>
            <person name="Oakeson K.F."/>
        </authorList>
    </citation>
    <scope>NUCLEOTIDE SEQUENCE [LARGE SCALE GENOMIC DNA]</scope>
    <source>
        <strain evidence="11 12">1760953</strain>
        <plasmid evidence="11 12">unnamed1</plasmid>
    </source>
</reference>
<dbReference type="InterPro" id="IPR055348">
    <property type="entry name" value="DctQ"/>
</dbReference>
<gene>
    <name evidence="11" type="ORF">Q9313_19530</name>
</gene>
<feature type="transmembrane region" description="Helical" evidence="9">
    <location>
        <begin position="48"/>
        <end position="66"/>
    </location>
</feature>
<evidence type="ECO:0000256" key="7">
    <source>
        <dbReference type="ARBA" id="ARBA00023136"/>
    </source>
</evidence>
<dbReference type="PANTHER" id="PTHR35011:SF2">
    <property type="entry name" value="2,3-DIKETO-L-GULONATE TRAP TRANSPORTER SMALL PERMEASE PROTEIN YIAM"/>
    <property type="match status" value="1"/>
</dbReference>
<evidence type="ECO:0000256" key="4">
    <source>
        <dbReference type="ARBA" id="ARBA00022519"/>
    </source>
</evidence>
<keyword evidence="7 9" id="KW-0472">Membrane</keyword>
<comment type="subunit">
    <text evidence="9">The complex comprises the extracytoplasmic solute receptor protein and the two transmembrane proteins.</text>
</comment>
<comment type="function">
    <text evidence="9">Part of the tripartite ATP-independent periplasmic (TRAP) transport system.</text>
</comment>
<dbReference type="EMBL" id="CP132303">
    <property type="protein sequence ID" value="WLS00262.1"/>
    <property type="molecule type" value="Genomic_DNA"/>
</dbReference>
<dbReference type="Pfam" id="PF04290">
    <property type="entry name" value="DctQ"/>
    <property type="match status" value="1"/>
</dbReference>
<dbReference type="GO" id="GO:0015740">
    <property type="term" value="P:C4-dicarboxylate transport"/>
    <property type="evidence" value="ECO:0007669"/>
    <property type="project" value="TreeGrafter"/>
</dbReference>
<name>A0AA50HAL5_9HYPH</name>
<feature type="transmembrane region" description="Helical" evidence="9">
    <location>
        <begin position="87"/>
        <end position="104"/>
    </location>
</feature>
<evidence type="ECO:0000256" key="6">
    <source>
        <dbReference type="ARBA" id="ARBA00022989"/>
    </source>
</evidence>
<evidence type="ECO:0000256" key="5">
    <source>
        <dbReference type="ARBA" id="ARBA00022692"/>
    </source>
</evidence>
<proteinExistence type="inferred from homology"/>
<dbReference type="RefSeq" id="WP_306039833.1">
    <property type="nucleotide sequence ID" value="NZ_CP132303.1"/>
</dbReference>
<dbReference type="GO" id="GO:0022857">
    <property type="term" value="F:transmembrane transporter activity"/>
    <property type="evidence" value="ECO:0007669"/>
    <property type="project" value="UniProtKB-UniRule"/>
</dbReference>
<keyword evidence="2 9" id="KW-0813">Transport</keyword>
<keyword evidence="6 9" id="KW-1133">Transmembrane helix</keyword>
<accession>A0AA50HAL5</accession>
<evidence type="ECO:0000259" key="10">
    <source>
        <dbReference type="Pfam" id="PF04290"/>
    </source>
</evidence>
<keyword evidence="5 9" id="KW-0812">Transmembrane</keyword>
<keyword evidence="4 9" id="KW-0997">Cell inner membrane</keyword>
<feature type="domain" description="Tripartite ATP-independent periplasmic transporters DctQ component" evidence="10">
    <location>
        <begin position="24"/>
        <end position="153"/>
    </location>
</feature>
<evidence type="ECO:0000256" key="3">
    <source>
        <dbReference type="ARBA" id="ARBA00022475"/>
    </source>
</evidence>
<comment type="similarity">
    <text evidence="8 9">Belongs to the TRAP transporter small permease family.</text>
</comment>
<protein>
    <recommendedName>
        <fullName evidence="9">TRAP transporter small permease protein</fullName>
    </recommendedName>
</protein>
<evidence type="ECO:0000256" key="2">
    <source>
        <dbReference type="ARBA" id="ARBA00022448"/>
    </source>
</evidence>
<feature type="transmembrane region" description="Helical" evidence="9">
    <location>
        <begin position="12"/>
        <end position="36"/>
    </location>
</feature>
<evidence type="ECO:0000256" key="1">
    <source>
        <dbReference type="ARBA" id="ARBA00004429"/>
    </source>
</evidence>
<geneLocation type="plasmid" evidence="11 12">
    <name>unnamed1</name>
</geneLocation>
<keyword evidence="12" id="KW-1185">Reference proteome</keyword>
<dbReference type="InterPro" id="IPR007387">
    <property type="entry name" value="TRAP_DctQ"/>
</dbReference>
<comment type="subcellular location">
    <subcellularLocation>
        <location evidence="1 9">Cell inner membrane</location>
        <topology evidence="1 9">Multi-pass membrane protein</topology>
    </subcellularLocation>
</comment>
<dbReference type="GO" id="GO:0005886">
    <property type="term" value="C:plasma membrane"/>
    <property type="evidence" value="ECO:0007669"/>
    <property type="project" value="UniProtKB-SubCell"/>
</dbReference>
<keyword evidence="11" id="KW-0614">Plasmid</keyword>
<sequence>MIDRSINVFFKLLEVLLVLLLAGMTVMVFANVVLRYVFSSGLDVSEELSRFFFVWLIFIGGVVAMRNHAHMGFDLLVSASRPAARRVLLFIANGLIVFVCWLLLDGAWQQSGVTATDRSPVTGLSMIFVFGIVIPSAIGIGIIAIHRMIGAVRGTYDPYAVPQTTEELVERAL</sequence>
<evidence type="ECO:0000313" key="11">
    <source>
        <dbReference type="EMBL" id="WLS00262.1"/>
    </source>
</evidence>
<dbReference type="AlphaFoldDB" id="A0AA50HAL5"/>
<dbReference type="PANTHER" id="PTHR35011">
    <property type="entry name" value="2,3-DIKETO-L-GULONATE TRAP TRANSPORTER SMALL PERMEASE PROTEIN YIAM"/>
    <property type="match status" value="1"/>
</dbReference>
<organism evidence="11 12">
    <name type="scientific">Shinella sumterensis</name>
    <dbReference type="NCBI Taxonomy" id="1967501"/>
    <lineage>
        <taxon>Bacteria</taxon>
        <taxon>Pseudomonadati</taxon>
        <taxon>Pseudomonadota</taxon>
        <taxon>Alphaproteobacteria</taxon>
        <taxon>Hyphomicrobiales</taxon>
        <taxon>Rhizobiaceae</taxon>
        <taxon>Shinella</taxon>
    </lineage>
</organism>